<dbReference type="InterPro" id="IPR018337">
    <property type="entry name" value="Cell_wall/Cho-bd_repeat"/>
</dbReference>
<evidence type="ECO:0000313" key="4">
    <source>
        <dbReference type="EMBL" id="OOM13915.1"/>
    </source>
</evidence>
<evidence type="ECO:0000256" key="1">
    <source>
        <dbReference type="ARBA" id="ARBA00022737"/>
    </source>
</evidence>
<evidence type="ECO:0000256" key="3">
    <source>
        <dbReference type="SAM" id="SignalP"/>
    </source>
</evidence>
<name>A0A1S8NBP8_CLOSA</name>
<accession>A0A1S8NBP8</accession>
<sequence>MKKLKRISLVMLSFIMITFMNPIGVNAEWKKDNYGWWYTEGSSWATGWKFIDSKWYYFKYNGYLVQDAWMYDGYYLNSNGEWTDSAKFKRENILINGKVRCESGKICNDIGDLSNLKVINSEPCIYTWDNDLQVKYIGMNTLDVYDFNENKVDKVAL</sequence>
<dbReference type="Pfam" id="PF01473">
    <property type="entry name" value="Choline_bind_1"/>
    <property type="match status" value="1"/>
</dbReference>
<dbReference type="RefSeq" id="WP_077865285.1">
    <property type="nucleotide sequence ID" value="NZ_LZYZ01000003.1"/>
</dbReference>
<reference evidence="4 5" key="1">
    <citation type="submission" date="2016-05" db="EMBL/GenBank/DDBJ databases">
        <title>Microbial solvent formation.</title>
        <authorList>
            <person name="Poehlein A."/>
            <person name="Montoya Solano J.D."/>
            <person name="Flitsch S."/>
            <person name="Krabben P."/>
            <person name="Duerre P."/>
            <person name="Daniel R."/>
        </authorList>
    </citation>
    <scope>NUCLEOTIDE SEQUENCE [LARGE SCALE GENOMIC DNA]</scope>
    <source>
        <strain evidence="4 5">L1-8</strain>
    </source>
</reference>
<evidence type="ECO:0008006" key="6">
    <source>
        <dbReference type="Google" id="ProtNLM"/>
    </source>
</evidence>
<comment type="caution">
    <text evidence="4">The sequence shown here is derived from an EMBL/GenBank/DDBJ whole genome shotgun (WGS) entry which is preliminary data.</text>
</comment>
<organism evidence="4 5">
    <name type="scientific">Clostridium saccharobutylicum</name>
    <dbReference type="NCBI Taxonomy" id="169679"/>
    <lineage>
        <taxon>Bacteria</taxon>
        <taxon>Bacillati</taxon>
        <taxon>Bacillota</taxon>
        <taxon>Clostridia</taxon>
        <taxon>Eubacteriales</taxon>
        <taxon>Clostridiaceae</taxon>
        <taxon>Clostridium</taxon>
    </lineage>
</organism>
<gene>
    <name evidence="4" type="ORF">CLOSAC_20010</name>
</gene>
<dbReference type="Gene3D" id="2.10.270.20">
    <property type="match status" value="1"/>
</dbReference>
<dbReference type="SUPFAM" id="SSF69360">
    <property type="entry name" value="Cell wall binding repeat"/>
    <property type="match status" value="1"/>
</dbReference>
<protein>
    <recommendedName>
        <fullName evidence="6">N-acetylmuramoyl-L-alanine amidase</fullName>
    </recommendedName>
</protein>
<feature type="chain" id="PRO_5010580060" description="N-acetylmuramoyl-L-alanine amidase" evidence="3">
    <location>
        <begin position="28"/>
        <end position="157"/>
    </location>
</feature>
<dbReference type="EMBL" id="LZYZ01000003">
    <property type="protein sequence ID" value="OOM13915.1"/>
    <property type="molecule type" value="Genomic_DNA"/>
</dbReference>
<dbReference type="PROSITE" id="PS51170">
    <property type="entry name" value="CW"/>
    <property type="match status" value="1"/>
</dbReference>
<evidence type="ECO:0000256" key="2">
    <source>
        <dbReference type="PROSITE-ProRule" id="PRU00591"/>
    </source>
</evidence>
<proteinExistence type="predicted"/>
<dbReference type="STRING" id="169679.CSACC_16210"/>
<evidence type="ECO:0000313" key="5">
    <source>
        <dbReference type="Proteomes" id="UP000191154"/>
    </source>
</evidence>
<keyword evidence="1" id="KW-0677">Repeat</keyword>
<dbReference type="Proteomes" id="UP000191154">
    <property type="component" value="Unassembled WGS sequence"/>
</dbReference>
<keyword evidence="3" id="KW-0732">Signal</keyword>
<feature type="signal peptide" evidence="3">
    <location>
        <begin position="1"/>
        <end position="27"/>
    </location>
</feature>
<dbReference type="AlphaFoldDB" id="A0A1S8NBP8"/>
<feature type="repeat" description="Cell wall-binding" evidence="2">
    <location>
        <begin position="45"/>
        <end position="64"/>
    </location>
</feature>